<proteinExistence type="predicted"/>
<gene>
    <name evidence="1" type="ORF">CLUMA_CG014532</name>
</gene>
<protein>
    <submittedName>
        <fullName evidence="1">CLUMA_CG014532, isoform A</fullName>
    </submittedName>
</protein>
<reference evidence="1 2" key="1">
    <citation type="submission" date="2015-04" db="EMBL/GenBank/DDBJ databases">
        <authorList>
            <person name="Syromyatnikov M.Y."/>
            <person name="Popov V.N."/>
        </authorList>
    </citation>
    <scope>NUCLEOTIDE SEQUENCE [LARGE SCALE GENOMIC DNA]</scope>
</reference>
<organism evidence="1 2">
    <name type="scientific">Clunio marinus</name>
    <dbReference type="NCBI Taxonomy" id="568069"/>
    <lineage>
        <taxon>Eukaryota</taxon>
        <taxon>Metazoa</taxon>
        <taxon>Ecdysozoa</taxon>
        <taxon>Arthropoda</taxon>
        <taxon>Hexapoda</taxon>
        <taxon>Insecta</taxon>
        <taxon>Pterygota</taxon>
        <taxon>Neoptera</taxon>
        <taxon>Endopterygota</taxon>
        <taxon>Diptera</taxon>
        <taxon>Nematocera</taxon>
        <taxon>Chironomoidea</taxon>
        <taxon>Chironomidae</taxon>
        <taxon>Clunio</taxon>
    </lineage>
</organism>
<evidence type="ECO:0000313" key="1">
    <source>
        <dbReference type="EMBL" id="CRL01509.1"/>
    </source>
</evidence>
<name>A0A1J1IMP5_9DIPT</name>
<accession>A0A1J1IMP5</accession>
<evidence type="ECO:0000313" key="2">
    <source>
        <dbReference type="Proteomes" id="UP000183832"/>
    </source>
</evidence>
<sequence>MKDCQIWQQPSKHVTCDFNTIPFLKYVSKEAIFNGNSSIPCNILHVLHLQEFHDINVSDRIDLCR</sequence>
<dbReference type="EMBL" id="CVRI01000055">
    <property type="protein sequence ID" value="CRL01509.1"/>
    <property type="molecule type" value="Genomic_DNA"/>
</dbReference>
<dbReference type="AlphaFoldDB" id="A0A1J1IMP5"/>
<dbReference type="Proteomes" id="UP000183832">
    <property type="component" value="Unassembled WGS sequence"/>
</dbReference>
<keyword evidence="2" id="KW-1185">Reference proteome</keyword>